<dbReference type="PROSITE" id="PS50966">
    <property type="entry name" value="ZF_SWIM"/>
    <property type="match status" value="1"/>
</dbReference>
<dbReference type="InterPro" id="IPR006564">
    <property type="entry name" value="Znf_PMZ"/>
</dbReference>
<sequence>MLGGAGHHSLVNNISEPFNAMILCARDKPILSMLEWIRVTLMTRLHTKRIGMEKYGGSLCLNIQDKLEKLKMESRSFSVMRSGWFKYEVDNDYERHVVHLTKKECTCRIWDLTGISCKHGVVAIYKNHEWIKIRHLPPQPPCVLRPLGRPKKLRRRDLDEPRNPHKVSRMNRNIKRGGVVSGAHTSASRGASRGAVSGAHTSAGRGASTGATSGASMGATSGACKGAKNGANKGEASGAAKHNVGEKRKEEVVVQGHRSFKLLVGKANES</sequence>
<dbReference type="AlphaFoldDB" id="A0A2N9J1T7"/>
<evidence type="ECO:0000259" key="6">
    <source>
        <dbReference type="PROSITE" id="PS50966"/>
    </source>
</evidence>
<feature type="domain" description="SWIM-type" evidence="6">
    <location>
        <begin position="87"/>
        <end position="128"/>
    </location>
</feature>
<dbReference type="Pfam" id="PF04434">
    <property type="entry name" value="SWIM"/>
    <property type="match status" value="1"/>
</dbReference>
<protein>
    <recommendedName>
        <fullName evidence="6">SWIM-type domain-containing protein</fullName>
    </recommendedName>
</protein>
<proteinExistence type="predicted"/>
<keyword evidence="3" id="KW-0862">Zinc</keyword>
<dbReference type="SMART" id="SM00575">
    <property type="entry name" value="ZnF_PMZ"/>
    <property type="match status" value="1"/>
</dbReference>
<dbReference type="GO" id="GO:0008270">
    <property type="term" value="F:zinc ion binding"/>
    <property type="evidence" value="ECO:0007669"/>
    <property type="project" value="UniProtKB-KW"/>
</dbReference>
<dbReference type="EMBL" id="OIVN01006318">
    <property type="protein sequence ID" value="SPD30460.1"/>
    <property type="molecule type" value="Genomic_DNA"/>
</dbReference>
<evidence type="ECO:0000256" key="3">
    <source>
        <dbReference type="ARBA" id="ARBA00022833"/>
    </source>
</evidence>
<feature type="compositionally biased region" description="Basic and acidic residues" evidence="5">
    <location>
        <begin position="243"/>
        <end position="252"/>
    </location>
</feature>
<evidence type="ECO:0000256" key="2">
    <source>
        <dbReference type="ARBA" id="ARBA00022771"/>
    </source>
</evidence>
<dbReference type="InterPro" id="IPR007527">
    <property type="entry name" value="Znf_SWIM"/>
</dbReference>
<feature type="compositionally biased region" description="Low complexity" evidence="5">
    <location>
        <begin position="181"/>
        <end position="223"/>
    </location>
</feature>
<evidence type="ECO:0000313" key="7">
    <source>
        <dbReference type="EMBL" id="SPD30460.1"/>
    </source>
</evidence>
<accession>A0A2N9J1T7</accession>
<keyword evidence="1" id="KW-0479">Metal-binding</keyword>
<reference evidence="7" key="1">
    <citation type="submission" date="2018-02" db="EMBL/GenBank/DDBJ databases">
        <authorList>
            <person name="Cohen D.B."/>
            <person name="Kent A.D."/>
        </authorList>
    </citation>
    <scope>NUCLEOTIDE SEQUENCE</scope>
</reference>
<gene>
    <name evidence="7" type="ORF">FSB_LOCUS58342</name>
</gene>
<feature type="compositionally biased region" description="Basic residues" evidence="5">
    <location>
        <begin position="164"/>
        <end position="175"/>
    </location>
</feature>
<feature type="region of interest" description="Disordered" evidence="5">
    <location>
        <begin position="142"/>
        <end position="252"/>
    </location>
</feature>
<evidence type="ECO:0000256" key="1">
    <source>
        <dbReference type="ARBA" id="ARBA00022723"/>
    </source>
</evidence>
<name>A0A2N9J1T7_FAGSY</name>
<organism evidence="7">
    <name type="scientific">Fagus sylvatica</name>
    <name type="common">Beechnut</name>
    <dbReference type="NCBI Taxonomy" id="28930"/>
    <lineage>
        <taxon>Eukaryota</taxon>
        <taxon>Viridiplantae</taxon>
        <taxon>Streptophyta</taxon>
        <taxon>Embryophyta</taxon>
        <taxon>Tracheophyta</taxon>
        <taxon>Spermatophyta</taxon>
        <taxon>Magnoliopsida</taxon>
        <taxon>eudicotyledons</taxon>
        <taxon>Gunneridae</taxon>
        <taxon>Pentapetalae</taxon>
        <taxon>rosids</taxon>
        <taxon>fabids</taxon>
        <taxon>Fagales</taxon>
        <taxon>Fagaceae</taxon>
        <taxon>Fagus</taxon>
    </lineage>
</organism>
<evidence type="ECO:0000256" key="5">
    <source>
        <dbReference type="SAM" id="MobiDB-lite"/>
    </source>
</evidence>
<dbReference type="PANTHER" id="PTHR31973">
    <property type="entry name" value="POLYPROTEIN, PUTATIVE-RELATED"/>
    <property type="match status" value="1"/>
</dbReference>
<keyword evidence="2 4" id="KW-0863">Zinc-finger</keyword>
<dbReference type="PANTHER" id="PTHR31973:SF187">
    <property type="entry name" value="MUTATOR TRANSPOSASE MUDRA PROTEIN"/>
    <property type="match status" value="1"/>
</dbReference>
<evidence type="ECO:0000256" key="4">
    <source>
        <dbReference type="PROSITE-ProRule" id="PRU00325"/>
    </source>
</evidence>